<dbReference type="CDD" id="cd06186">
    <property type="entry name" value="NOX_Duox_like_FAD_NADP"/>
    <property type="match status" value="1"/>
</dbReference>
<keyword evidence="3" id="KW-1133">Transmembrane helix</keyword>
<feature type="domain" description="FAD-binding FR-type" evidence="4">
    <location>
        <begin position="100"/>
        <end position="250"/>
    </location>
</feature>
<dbReference type="FunFam" id="2.40.30.10:FF:000056">
    <property type="entry name" value="NADPH oxidase 5"/>
    <property type="match status" value="1"/>
</dbReference>
<feature type="non-terminal residue" evidence="5">
    <location>
        <position position="1"/>
    </location>
</feature>
<dbReference type="Gene3D" id="2.40.30.10">
    <property type="entry name" value="Translation factors"/>
    <property type="match status" value="1"/>
</dbReference>
<dbReference type="GO" id="GO:0016175">
    <property type="term" value="F:superoxide-generating NAD(P)H oxidase activity"/>
    <property type="evidence" value="ECO:0007669"/>
    <property type="project" value="TreeGrafter"/>
</dbReference>
<evidence type="ECO:0000256" key="2">
    <source>
        <dbReference type="ARBA" id="ARBA00049908"/>
    </source>
</evidence>
<dbReference type="GO" id="GO:0006952">
    <property type="term" value="P:defense response"/>
    <property type="evidence" value="ECO:0007669"/>
    <property type="project" value="TreeGrafter"/>
</dbReference>
<feature type="transmembrane region" description="Helical" evidence="3">
    <location>
        <begin position="58"/>
        <end position="77"/>
    </location>
</feature>
<dbReference type="Gene3D" id="3.40.50.80">
    <property type="entry name" value="Nucleotide-binding domain of ferredoxin-NADP reductase (FNR) module"/>
    <property type="match status" value="1"/>
</dbReference>
<dbReference type="SUPFAM" id="SSF63380">
    <property type="entry name" value="Riboflavin synthase domain-like"/>
    <property type="match status" value="1"/>
</dbReference>
<keyword evidence="3" id="KW-0812">Transmembrane</keyword>
<dbReference type="Proteomes" id="UP000762676">
    <property type="component" value="Unassembled WGS sequence"/>
</dbReference>
<evidence type="ECO:0000256" key="1">
    <source>
        <dbReference type="ARBA" id="ARBA00023002"/>
    </source>
</evidence>
<dbReference type="SFLD" id="SFLDG01168">
    <property type="entry name" value="Ferric_reductase_subgroup_(FRE"/>
    <property type="match status" value="1"/>
</dbReference>
<dbReference type="InterPro" id="IPR050369">
    <property type="entry name" value="RBOH/FRE"/>
</dbReference>
<dbReference type="InterPro" id="IPR013112">
    <property type="entry name" value="FAD-bd_8"/>
</dbReference>
<dbReference type="Pfam" id="PF08030">
    <property type="entry name" value="NAD_binding_6"/>
    <property type="match status" value="1"/>
</dbReference>
<dbReference type="GO" id="GO:0042554">
    <property type="term" value="P:superoxide anion generation"/>
    <property type="evidence" value="ECO:0007669"/>
    <property type="project" value="TreeGrafter"/>
</dbReference>
<evidence type="ECO:0000256" key="3">
    <source>
        <dbReference type="SAM" id="Phobius"/>
    </source>
</evidence>
<reference evidence="5 6" key="1">
    <citation type="journal article" date="2021" name="Elife">
        <title>Chloroplast acquisition without the gene transfer in kleptoplastic sea slugs, Plakobranchus ocellatus.</title>
        <authorList>
            <person name="Maeda T."/>
            <person name="Takahashi S."/>
            <person name="Yoshida T."/>
            <person name="Shimamura S."/>
            <person name="Takaki Y."/>
            <person name="Nagai Y."/>
            <person name="Toyoda A."/>
            <person name="Suzuki Y."/>
            <person name="Arimoto A."/>
            <person name="Ishii H."/>
            <person name="Satoh N."/>
            <person name="Nishiyama T."/>
            <person name="Hasebe M."/>
            <person name="Maruyama T."/>
            <person name="Minagawa J."/>
            <person name="Obokata J."/>
            <person name="Shigenobu S."/>
        </authorList>
    </citation>
    <scope>NUCLEOTIDE SEQUENCE [LARGE SCALE GENOMIC DNA]</scope>
</reference>
<keyword evidence="1" id="KW-0560">Oxidoreductase</keyword>
<dbReference type="InterPro" id="IPR017938">
    <property type="entry name" value="Riboflavin_synthase-like_b-brl"/>
</dbReference>
<name>A0AAV4HLH7_9GAST</name>
<dbReference type="InterPro" id="IPR017927">
    <property type="entry name" value="FAD-bd_FR_type"/>
</dbReference>
<dbReference type="EMBL" id="BMAT01012741">
    <property type="protein sequence ID" value="GFR98449.1"/>
    <property type="molecule type" value="Genomic_DNA"/>
</dbReference>
<comment type="catalytic activity">
    <reaction evidence="2">
        <text>NADPH + 2 O2 = 2 superoxide + NADP(+) + H(+)</text>
        <dbReference type="Rhea" id="RHEA:63180"/>
        <dbReference type="ChEBI" id="CHEBI:15378"/>
        <dbReference type="ChEBI" id="CHEBI:15379"/>
        <dbReference type="ChEBI" id="CHEBI:18421"/>
        <dbReference type="ChEBI" id="CHEBI:57783"/>
        <dbReference type="ChEBI" id="CHEBI:58349"/>
    </reaction>
</comment>
<proteinExistence type="predicted"/>
<keyword evidence="3" id="KW-0472">Membrane</keyword>
<dbReference type="SUPFAM" id="SSF52343">
    <property type="entry name" value="Ferredoxin reductase-like, C-terminal NADP-linked domain"/>
    <property type="match status" value="1"/>
</dbReference>
<dbReference type="SFLD" id="SFLDG01169">
    <property type="entry name" value="NADPH_oxidase_subgroup_(NOX)"/>
    <property type="match status" value="1"/>
</dbReference>
<feature type="transmembrane region" description="Helical" evidence="3">
    <location>
        <begin position="23"/>
        <end position="46"/>
    </location>
</feature>
<dbReference type="PRINTS" id="PR00466">
    <property type="entry name" value="GP91PHOX"/>
</dbReference>
<organism evidence="5 6">
    <name type="scientific">Elysia marginata</name>
    <dbReference type="NCBI Taxonomy" id="1093978"/>
    <lineage>
        <taxon>Eukaryota</taxon>
        <taxon>Metazoa</taxon>
        <taxon>Spiralia</taxon>
        <taxon>Lophotrochozoa</taxon>
        <taxon>Mollusca</taxon>
        <taxon>Gastropoda</taxon>
        <taxon>Heterobranchia</taxon>
        <taxon>Euthyneura</taxon>
        <taxon>Panpulmonata</taxon>
        <taxon>Sacoglossa</taxon>
        <taxon>Placobranchoidea</taxon>
        <taxon>Plakobranchidae</taxon>
        <taxon>Elysia</taxon>
    </lineage>
</organism>
<gene>
    <name evidence="5" type="ORF">ElyMa_006350100</name>
</gene>
<keyword evidence="6" id="KW-1185">Reference proteome</keyword>
<evidence type="ECO:0000259" key="4">
    <source>
        <dbReference type="PROSITE" id="PS51384"/>
    </source>
</evidence>
<dbReference type="PANTHER" id="PTHR11972:SF58">
    <property type="entry name" value="NADPH OXIDASE 5"/>
    <property type="match status" value="1"/>
</dbReference>
<dbReference type="PROSITE" id="PS51384">
    <property type="entry name" value="FAD_FR"/>
    <property type="match status" value="1"/>
</dbReference>
<dbReference type="Pfam" id="PF08022">
    <property type="entry name" value="FAD_binding_8"/>
    <property type="match status" value="1"/>
</dbReference>
<evidence type="ECO:0000313" key="6">
    <source>
        <dbReference type="Proteomes" id="UP000762676"/>
    </source>
</evidence>
<protein>
    <submittedName>
        <fullName evidence="5">NADPH oxidase 5</fullName>
    </submittedName>
</protein>
<dbReference type="InterPro" id="IPR000778">
    <property type="entry name" value="Cyt_b245_heavy_chain"/>
</dbReference>
<dbReference type="AlphaFoldDB" id="A0AAV4HLH7"/>
<comment type="caution">
    <text evidence="5">The sequence shown here is derived from an EMBL/GenBank/DDBJ whole genome shotgun (WGS) entry which is preliminary data.</text>
</comment>
<dbReference type="InterPro" id="IPR013121">
    <property type="entry name" value="Fe_red_NAD-bd_6"/>
</dbReference>
<dbReference type="GO" id="GO:0043020">
    <property type="term" value="C:NADPH oxidase complex"/>
    <property type="evidence" value="ECO:0007669"/>
    <property type="project" value="TreeGrafter"/>
</dbReference>
<accession>A0AAV4HLH7</accession>
<evidence type="ECO:0000313" key="5">
    <source>
        <dbReference type="EMBL" id="GFR98449.1"/>
    </source>
</evidence>
<sequence>WLTERTNLTVPDILFTTKAKIGWIGHLAPLTGVILDVILVIMVVASRPFVRRSGYFEAFYWTHKLYVPYYILTFIHAPNFWKWMIVPVVIFLIETLTTYIRSRGGTVITKVSLLPSAVTQLVIKKPQGFKFKAGDYVYIKIPVIAKYEWHPFTISSAPEQEDTFWVHIRSAGHWTKTLREHLLTHYSPKKTSASSSITSRTKRRASSLAWFSRRTSMALAKEASIRKRTITKDVSIKVFVDGPYGSPCREIFDTEHVILIGSGIGVTPFSAILQSITNRFKAGLVTCPKCTHSWCHAPRNLMNLKKVDFVWINRDQSNFEWFSSLICNIEKEQSKEASLKDAISMHMFMTAAPNQYEVNGVGVQMALDLVHNAKKTDLLTGLSTRTQGGRPDFDKLFREIKKKSTHAKIKVFFCGSPLLGKTIQQACLEHGILFSKEHF</sequence>
<dbReference type="PANTHER" id="PTHR11972">
    <property type="entry name" value="NADPH OXIDASE"/>
    <property type="match status" value="1"/>
</dbReference>
<dbReference type="InterPro" id="IPR039261">
    <property type="entry name" value="FNR_nucleotide-bd"/>
</dbReference>